<keyword evidence="2" id="KW-1185">Reference proteome</keyword>
<protein>
    <submittedName>
        <fullName evidence="1">Uncharacterized protein</fullName>
    </submittedName>
</protein>
<evidence type="ECO:0000313" key="2">
    <source>
        <dbReference type="Proteomes" id="UP001420932"/>
    </source>
</evidence>
<dbReference type="EMBL" id="JBBNAF010000006">
    <property type="protein sequence ID" value="KAK9135369.1"/>
    <property type="molecule type" value="Genomic_DNA"/>
</dbReference>
<name>A0AAP0P9V3_9MAGN</name>
<gene>
    <name evidence="1" type="ORF">Syun_014699</name>
</gene>
<reference evidence="1 2" key="1">
    <citation type="submission" date="2024-01" db="EMBL/GenBank/DDBJ databases">
        <title>Genome assemblies of Stephania.</title>
        <authorList>
            <person name="Yang L."/>
        </authorList>
    </citation>
    <scope>NUCLEOTIDE SEQUENCE [LARGE SCALE GENOMIC DNA]</scope>
    <source>
        <strain evidence="1">YNDBR</strain>
        <tissue evidence="1">Leaf</tissue>
    </source>
</reference>
<evidence type="ECO:0000313" key="1">
    <source>
        <dbReference type="EMBL" id="KAK9135369.1"/>
    </source>
</evidence>
<dbReference type="Proteomes" id="UP001420932">
    <property type="component" value="Unassembled WGS sequence"/>
</dbReference>
<dbReference type="AlphaFoldDB" id="A0AAP0P9V3"/>
<sequence>MNLEEIVTFINSRQEFVIESNENLVEEMLLSKETCDEPYEEVEKPNQEDCNFIIILEQYNSLNHVIEEIHIEDIMQ</sequence>
<proteinExistence type="predicted"/>
<organism evidence="1 2">
    <name type="scientific">Stephania yunnanensis</name>
    <dbReference type="NCBI Taxonomy" id="152371"/>
    <lineage>
        <taxon>Eukaryota</taxon>
        <taxon>Viridiplantae</taxon>
        <taxon>Streptophyta</taxon>
        <taxon>Embryophyta</taxon>
        <taxon>Tracheophyta</taxon>
        <taxon>Spermatophyta</taxon>
        <taxon>Magnoliopsida</taxon>
        <taxon>Ranunculales</taxon>
        <taxon>Menispermaceae</taxon>
        <taxon>Menispermoideae</taxon>
        <taxon>Cissampelideae</taxon>
        <taxon>Stephania</taxon>
    </lineage>
</organism>
<comment type="caution">
    <text evidence="1">The sequence shown here is derived from an EMBL/GenBank/DDBJ whole genome shotgun (WGS) entry which is preliminary data.</text>
</comment>
<accession>A0AAP0P9V3</accession>